<evidence type="ECO:0000313" key="1">
    <source>
        <dbReference type="EMBL" id="GFY23632.1"/>
    </source>
</evidence>
<protein>
    <submittedName>
        <fullName evidence="1">Uncharacterized protein</fullName>
    </submittedName>
</protein>
<dbReference type="Proteomes" id="UP000887159">
    <property type="component" value="Unassembled WGS sequence"/>
</dbReference>
<comment type="caution">
    <text evidence="1">The sequence shown here is derived from an EMBL/GenBank/DDBJ whole genome shotgun (WGS) entry which is preliminary data.</text>
</comment>
<accession>A0A8X6VW46</accession>
<gene>
    <name evidence="1" type="ORF">TNCV_1039311</name>
</gene>
<name>A0A8X6VW46_TRICX</name>
<organism evidence="1 2">
    <name type="scientific">Trichonephila clavipes</name>
    <name type="common">Golden silk orbweaver</name>
    <name type="synonym">Nephila clavipes</name>
    <dbReference type="NCBI Taxonomy" id="2585209"/>
    <lineage>
        <taxon>Eukaryota</taxon>
        <taxon>Metazoa</taxon>
        <taxon>Ecdysozoa</taxon>
        <taxon>Arthropoda</taxon>
        <taxon>Chelicerata</taxon>
        <taxon>Arachnida</taxon>
        <taxon>Araneae</taxon>
        <taxon>Araneomorphae</taxon>
        <taxon>Entelegynae</taxon>
        <taxon>Araneoidea</taxon>
        <taxon>Nephilidae</taxon>
        <taxon>Trichonephila</taxon>
    </lineage>
</organism>
<keyword evidence="2" id="KW-1185">Reference proteome</keyword>
<dbReference type="AlphaFoldDB" id="A0A8X6VW46"/>
<reference evidence="1" key="1">
    <citation type="submission" date="2020-08" db="EMBL/GenBank/DDBJ databases">
        <title>Multicomponent nature underlies the extraordinary mechanical properties of spider dragline silk.</title>
        <authorList>
            <person name="Kono N."/>
            <person name="Nakamura H."/>
            <person name="Mori M."/>
            <person name="Yoshida Y."/>
            <person name="Ohtoshi R."/>
            <person name="Malay A.D."/>
            <person name="Moran D.A.P."/>
            <person name="Tomita M."/>
            <person name="Numata K."/>
            <person name="Arakawa K."/>
        </authorList>
    </citation>
    <scope>NUCLEOTIDE SEQUENCE</scope>
</reference>
<sequence length="84" mass="9407">MFRWSVHVAENKGRKEEVDYCAREGYLSEKRTAEISEPVSGESVRAVVMCPQRVLNPDDIGIDSLELIGDKGGANPKTLIWEND</sequence>
<dbReference type="EMBL" id="BMAU01021364">
    <property type="protein sequence ID" value="GFY23632.1"/>
    <property type="molecule type" value="Genomic_DNA"/>
</dbReference>
<evidence type="ECO:0000313" key="2">
    <source>
        <dbReference type="Proteomes" id="UP000887159"/>
    </source>
</evidence>
<proteinExistence type="predicted"/>